<evidence type="ECO:0000256" key="5">
    <source>
        <dbReference type="ARBA" id="ARBA00022801"/>
    </source>
</evidence>
<evidence type="ECO:0000256" key="8">
    <source>
        <dbReference type="ARBA" id="ARBA00023316"/>
    </source>
</evidence>
<keyword evidence="8 9" id="KW-0961">Cell wall biogenesis/degradation</keyword>
<protein>
    <submittedName>
        <fullName evidence="11">Uncharacterized conserved protein</fullName>
    </submittedName>
</protein>
<dbReference type="GO" id="GO:0071555">
    <property type="term" value="P:cell wall organization"/>
    <property type="evidence" value="ECO:0007669"/>
    <property type="project" value="UniProtKB-UniRule"/>
</dbReference>
<evidence type="ECO:0000256" key="4">
    <source>
        <dbReference type="ARBA" id="ARBA00022679"/>
    </source>
</evidence>
<comment type="pathway">
    <text evidence="1 9">Cell wall biogenesis; peptidoglycan biosynthesis.</text>
</comment>
<dbReference type="UniPathway" id="UPA00219"/>
<dbReference type="CDD" id="cd16913">
    <property type="entry name" value="YkuD_like"/>
    <property type="match status" value="1"/>
</dbReference>
<dbReference type="HOGENOM" id="CLU_042399_4_0_3"/>
<dbReference type="Gene3D" id="2.40.440.10">
    <property type="entry name" value="L,D-transpeptidase catalytic domain-like"/>
    <property type="match status" value="1"/>
</dbReference>
<sequence>MNSTFSLFAFTFILTSQNLTLLGEDTTISKQSEIIISRIKNPISIIALTEDKAMASHISINLKERRVYVYQNSEVIKSYKVAIGKKGWETPKGNFAVMEMVENPQWKNPWNGRISAAGPNSPLGERWIAFSQQDGKYVGFHGTAGEHSMGKAVSHGCVRMRNQDVKELYELVSLGIPVVVQ</sequence>
<evidence type="ECO:0000313" key="11">
    <source>
        <dbReference type="EMBL" id="ADB95625.1"/>
    </source>
</evidence>
<feature type="active site" description="Nucleophile" evidence="9">
    <location>
        <position position="157"/>
    </location>
</feature>
<evidence type="ECO:0000256" key="1">
    <source>
        <dbReference type="ARBA" id="ARBA00004752"/>
    </source>
</evidence>
<reference evidence="11 12" key="1">
    <citation type="journal article" date="2010" name="Nature">
        <title>Metabolic streamlining in an open-ocean nitrogen-fixing cyanobacterium.</title>
        <authorList>
            <person name="Tripp H.J."/>
            <person name="Bench S.R."/>
            <person name="Turk K.A."/>
            <person name="Foster R.A."/>
            <person name="Desany B.A."/>
            <person name="Niazi F."/>
            <person name="Affourtit J.P."/>
            <person name="Zehr J.P."/>
        </authorList>
    </citation>
    <scope>NUCLEOTIDE SEQUENCE [LARGE SCALE GENOMIC DNA]</scope>
    <source>
        <strain evidence="12">ALOHA</strain>
    </source>
</reference>
<dbReference type="STRING" id="1453429.UCYN_09450"/>
<dbReference type="InterPro" id="IPR005490">
    <property type="entry name" value="LD_TPept_cat_dom"/>
</dbReference>
<comment type="similarity">
    <text evidence="2">Belongs to the YkuD family.</text>
</comment>
<keyword evidence="12" id="KW-1185">Reference proteome</keyword>
<dbReference type="PATRIC" id="fig|713887.8.peg.880"/>
<keyword evidence="6 9" id="KW-0133">Cell shape</keyword>
<keyword evidence="5" id="KW-0378">Hydrolase</keyword>
<dbReference type="InterPro" id="IPR050979">
    <property type="entry name" value="LD-transpeptidase"/>
</dbReference>
<dbReference type="EMBL" id="CP001842">
    <property type="protein sequence ID" value="ADB95625.1"/>
    <property type="molecule type" value="Genomic_DNA"/>
</dbReference>
<feature type="active site" description="Proton donor/acceptor" evidence="9">
    <location>
        <position position="141"/>
    </location>
</feature>
<evidence type="ECO:0000256" key="3">
    <source>
        <dbReference type="ARBA" id="ARBA00022676"/>
    </source>
</evidence>
<dbReference type="GO" id="GO:0005576">
    <property type="term" value="C:extracellular region"/>
    <property type="evidence" value="ECO:0007669"/>
    <property type="project" value="TreeGrafter"/>
</dbReference>
<evidence type="ECO:0000256" key="9">
    <source>
        <dbReference type="PROSITE-ProRule" id="PRU01373"/>
    </source>
</evidence>
<organism evidence="12">
    <name type="scientific">Atelocyanobacterium thalassa (isolate ALOHA)</name>
    <dbReference type="NCBI Taxonomy" id="1453429"/>
    <lineage>
        <taxon>Bacteria</taxon>
        <taxon>Bacillati</taxon>
        <taxon>Cyanobacteriota</taxon>
        <taxon>Cyanophyceae</taxon>
        <taxon>Oscillatoriophycideae</taxon>
        <taxon>Chroococcales</taxon>
        <taxon>Aphanothecaceae</taxon>
        <taxon>Candidatus Atelocyanobacterium</taxon>
        <taxon>Candidatus Atelocyanobacterium thalassae</taxon>
    </lineage>
</organism>
<evidence type="ECO:0000256" key="7">
    <source>
        <dbReference type="ARBA" id="ARBA00022984"/>
    </source>
</evidence>
<dbReference type="GO" id="GO:0071972">
    <property type="term" value="F:peptidoglycan L,D-transpeptidase activity"/>
    <property type="evidence" value="ECO:0007669"/>
    <property type="project" value="TreeGrafter"/>
</dbReference>
<keyword evidence="3" id="KW-0328">Glycosyltransferase</keyword>
<gene>
    <name evidence="11" type="ordered locus">UCYN_09450</name>
</gene>
<feature type="domain" description="L,D-TPase catalytic" evidence="10">
    <location>
        <begin position="56"/>
        <end position="181"/>
    </location>
</feature>
<name>D3EQ75_ATETH</name>
<dbReference type="GO" id="GO:0008360">
    <property type="term" value="P:regulation of cell shape"/>
    <property type="evidence" value="ECO:0007669"/>
    <property type="project" value="UniProtKB-UniRule"/>
</dbReference>
<dbReference type="SUPFAM" id="SSF141523">
    <property type="entry name" value="L,D-transpeptidase catalytic domain-like"/>
    <property type="match status" value="1"/>
</dbReference>
<dbReference type="GO" id="GO:0016757">
    <property type="term" value="F:glycosyltransferase activity"/>
    <property type="evidence" value="ECO:0007669"/>
    <property type="project" value="UniProtKB-KW"/>
</dbReference>
<dbReference type="OrthoDB" id="9787225at2"/>
<dbReference type="PROSITE" id="PS52029">
    <property type="entry name" value="LD_TPASE"/>
    <property type="match status" value="1"/>
</dbReference>
<keyword evidence="7 9" id="KW-0573">Peptidoglycan synthesis</keyword>
<accession>D3EQ75</accession>
<keyword evidence="4" id="KW-0808">Transferase</keyword>
<evidence type="ECO:0000256" key="2">
    <source>
        <dbReference type="ARBA" id="ARBA00005992"/>
    </source>
</evidence>
<dbReference type="Proteomes" id="UP000001405">
    <property type="component" value="Chromosome"/>
</dbReference>
<dbReference type="GO" id="GO:0018104">
    <property type="term" value="P:peptidoglycan-protein cross-linking"/>
    <property type="evidence" value="ECO:0007669"/>
    <property type="project" value="TreeGrafter"/>
</dbReference>
<dbReference type="Pfam" id="PF03734">
    <property type="entry name" value="YkuD"/>
    <property type="match status" value="1"/>
</dbReference>
<dbReference type="PANTHER" id="PTHR30582">
    <property type="entry name" value="L,D-TRANSPEPTIDASE"/>
    <property type="match status" value="1"/>
</dbReference>
<dbReference type="InterPro" id="IPR038063">
    <property type="entry name" value="Transpep_catalytic_dom"/>
</dbReference>
<evidence type="ECO:0000256" key="6">
    <source>
        <dbReference type="ARBA" id="ARBA00022960"/>
    </source>
</evidence>
<evidence type="ECO:0000259" key="10">
    <source>
        <dbReference type="PROSITE" id="PS52029"/>
    </source>
</evidence>
<dbReference type="AlphaFoldDB" id="D3EQ75"/>
<proteinExistence type="inferred from homology"/>
<dbReference type="PANTHER" id="PTHR30582:SF24">
    <property type="entry name" value="L,D-TRANSPEPTIDASE ERFK_SRFK-RELATED"/>
    <property type="match status" value="1"/>
</dbReference>
<dbReference type="KEGG" id="cyu:UCYN_09450"/>
<evidence type="ECO:0000313" key="12">
    <source>
        <dbReference type="Proteomes" id="UP000001405"/>
    </source>
</evidence>
<dbReference type="RefSeq" id="WP_012954312.1">
    <property type="nucleotide sequence ID" value="NC_013771.1"/>
</dbReference>